<dbReference type="InterPro" id="IPR006311">
    <property type="entry name" value="TAT_signal"/>
</dbReference>
<feature type="chain" id="PRO_5045265734" description="High-potential iron-sulfur protein" evidence="8">
    <location>
        <begin position="33"/>
        <end position="93"/>
    </location>
</feature>
<evidence type="ECO:0000256" key="3">
    <source>
        <dbReference type="ARBA" id="ARBA00022723"/>
    </source>
</evidence>
<evidence type="ECO:0000256" key="8">
    <source>
        <dbReference type="SAM" id="SignalP"/>
    </source>
</evidence>
<keyword evidence="8" id="KW-0732">Signal</keyword>
<dbReference type="RefSeq" id="WP_206255325.1">
    <property type="nucleotide sequence ID" value="NZ_CP071060.1"/>
</dbReference>
<name>A0ABX7M903_9RHOO</name>
<dbReference type="InterPro" id="IPR036369">
    <property type="entry name" value="HIPIP_sf"/>
</dbReference>
<keyword evidence="5 7" id="KW-0408">Iron</keyword>
<dbReference type="PROSITE" id="PS51373">
    <property type="entry name" value="HIPIP"/>
    <property type="match status" value="1"/>
</dbReference>
<sequence length="93" mass="9734">MTAPLTRRRMLKLSGAAVLSVPLVFFARSAPASTNAAQRAALKYQPTPNGISQCANCLEFLPGASDTAPGGCKLMPGDDEISPSGYCTAWNTM</sequence>
<evidence type="ECO:0000259" key="9">
    <source>
        <dbReference type="PROSITE" id="PS51373"/>
    </source>
</evidence>
<evidence type="ECO:0000313" key="11">
    <source>
        <dbReference type="Proteomes" id="UP000663570"/>
    </source>
</evidence>
<dbReference type="PROSITE" id="PS51318">
    <property type="entry name" value="TAT"/>
    <property type="match status" value="1"/>
</dbReference>
<dbReference type="EMBL" id="CP071060">
    <property type="protein sequence ID" value="QSI78056.1"/>
    <property type="molecule type" value="Genomic_DNA"/>
</dbReference>
<feature type="domain" description="High potential iron-sulfur proteins family profile" evidence="9">
    <location>
        <begin position="26"/>
        <end position="93"/>
    </location>
</feature>
<evidence type="ECO:0000256" key="2">
    <source>
        <dbReference type="ARBA" id="ARBA00022485"/>
    </source>
</evidence>
<keyword evidence="2 7" id="KW-0004">4Fe-4S</keyword>
<reference evidence="10 11" key="1">
    <citation type="submission" date="2021-02" db="EMBL/GenBank/DDBJ databases">
        <title>Niveibacterium changnyeongensis HC41.</title>
        <authorList>
            <person name="Kang M."/>
        </authorList>
    </citation>
    <scope>NUCLEOTIDE SEQUENCE [LARGE SCALE GENOMIC DNA]</scope>
    <source>
        <strain evidence="10 11">HC41</strain>
    </source>
</reference>
<protein>
    <recommendedName>
        <fullName evidence="7">High-potential iron-sulfur protein</fullName>
        <shortName evidence="7">HiPIP</shortName>
    </recommendedName>
</protein>
<dbReference type="Gene3D" id="4.10.490.10">
    <property type="entry name" value="High potential iron-sulphur protein"/>
    <property type="match status" value="1"/>
</dbReference>
<comment type="subunit">
    <text evidence="7">Homodimer.</text>
</comment>
<evidence type="ECO:0000256" key="5">
    <source>
        <dbReference type="ARBA" id="ARBA00023004"/>
    </source>
</evidence>
<accession>A0ABX7M903</accession>
<keyword evidence="11" id="KW-1185">Reference proteome</keyword>
<evidence type="ECO:0000313" key="10">
    <source>
        <dbReference type="EMBL" id="QSI78056.1"/>
    </source>
</evidence>
<dbReference type="Proteomes" id="UP000663570">
    <property type="component" value="Chromosome"/>
</dbReference>
<evidence type="ECO:0000256" key="6">
    <source>
        <dbReference type="ARBA" id="ARBA00023014"/>
    </source>
</evidence>
<dbReference type="Pfam" id="PF01355">
    <property type="entry name" value="HIPIP"/>
    <property type="match status" value="1"/>
</dbReference>
<keyword evidence="3 7" id="KW-0479">Metal-binding</keyword>
<dbReference type="SUPFAM" id="SSF57652">
    <property type="entry name" value="HIPIP (high potential iron protein)"/>
    <property type="match status" value="1"/>
</dbReference>
<comment type="function">
    <text evidence="7">Specific class of high-redox-potential 4Fe-4S ferredoxins. Functions in anaerobic electron transport in most purple and in some other photosynthetic bacteria and in at least one genus (Paracoccus) of halophilic, denitrifying bacteria.</text>
</comment>
<evidence type="ECO:0000256" key="4">
    <source>
        <dbReference type="ARBA" id="ARBA00022982"/>
    </source>
</evidence>
<organism evidence="10 11">
    <name type="scientific">Niveibacterium microcysteis</name>
    <dbReference type="NCBI Taxonomy" id="2811415"/>
    <lineage>
        <taxon>Bacteria</taxon>
        <taxon>Pseudomonadati</taxon>
        <taxon>Pseudomonadota</taxon>
        <taxon>Betaproteobacteria</taxon>
        <taxon>Rhodocyclales</taxon>
        <taxon>Rhodocyclaceae</taxon>
        <taxon>Niveibacterium</taxon>
    </lineage>
</organism>
<proteinExistence type="inferred from homology"/>
<gene>
    <name evidence="10" type="ORF">JY500_05275</name>
</gene>
<keyword evidence="6 7" id="KW-0411">Iron-sulfur</keyword>
<evidence type="ECO:0000256" key="7">
    <source>
        <dbReference type="RuleBase" id="RU000620"/>
    </source>
</evidence>
<feature type="signal peptide" evidence="8">
    <location>
        <begin position="1"/>
        <end position="32"/>
    </location>
</feature>
<keyword evidence="1 7" id="KW-0813">Transport</keyword>
<comment type="similarity">
    <text evidence="7">Belongs to the high-potential iron-sulfur protein (HiPIP) family.</text>
</comment>
<evidence type="ECO:0000256" key="1">
    <source>
        <dbReference type="ARBA" id="ARBA00022448"/>
    </source>
</evidence>
<keyword evidence="4 7" id="KW-0249">Electron transport</keyword>
<dbReference type="InterPro" id="IPR000170">
    <property type="entry name" value="High_potential_FeS_prot"/>
</dbReference>